<evidence type="ECO:0000313" key="17">
    <source>
        <dbReference type="Proteomes" id="UP000014113"/>
    </source>
</evidence>
<dbReference type="CDD" id="cd16916">
    <property type="entry name" value="HATPase_CheA-like"/>
    <property type="match status" value="1"/>
</dbReference>
<evidence type="ECO:0000259" key="15">
    <source>
        <dbReference type="PROSITE" id="PS50894"/>
    </source>
</evidence>
<feature type="region of interest" description="Disordered" evidence="12">
    <location>
        <begin position="265"/>
        <end position="324"/>
    </location>
</feature>
<organism evidence="16 17">
    <name type="scientific">Enterococcus columbae DSM 7374 = ATCC 51263</name>
    <dbReference type="NCBI Taxonomy" id="1121865"/>
    <lineage>
        <taxon>Bacteria</taxon>
        <taxon>Bacillati</taxon>
        <taxon>Bacillota</taxon>
        <taxon>Bacilli</taxon>
        <taxon>Lactobacillales</taxon>
        <taxon>Enterococcaceae</taxon>
        <taxon>Enterococcus</taxon>
    </lineage>
</organism>
<evidence type="ECO:0000256" key="3">
    <source>
        <dbReference type="ARBA" id="ARBA00021495"/>
    </source>
</evidence>
<dbReference type="SMART" id="SM00260">
    <property type="entry name" value="CheW"/>
    <property type="match status" value="1"/>
</dbReference>
<dbReference type="SUPFAM" id="SSF50341">
    <property type="entry name" value="CheW-like"/>
    <property type="match status" value="1"/>
</dbReference>
<dbReference type="InterPro" id="IPR003594">
    <property type="entry name" value="HATPase_dom"/>
</dbReference>
<dbReference type="Gene3D" id="1.10.287.560">
    <property type="entry name" value="Histidine kinase CheA-like, homodimeric domain"/>
    <property type="match status" value="1"/>
</dbReference>
<evidence type="ECO:0000256" key="9">
    <source>
        <dbReference type="ARBA" id="ARBA00022840"/>
    </source>
</evidence>
<sequence length="704" mass="78945">MDDNNVYRTLFFEETDDHLQQLNDNVLELENNPDDMNLLNEIFRSAHTLKGMAATMGYDVMTELTHKMENIFELFKSGKMSVTSDAISLIFQCLDRLSVLVEDLREEKELQHSQIEDLLTALNQFENGGENPPTPTANAEQEAVDIVEQDFKVAFQNIEEADLAVIEQLSPEDTAYSIAIRLDEQTVLKGPRVYLILEHLEKLGDIIQSEPSTEALEDGDFDTDFQLLFISQASQQEIEENILANSEIDQIIVKPFDQATDIATATEATTEERIEPAATTVTEEKAPSAESPAPVSEQPKEKTAASQKQVSKANNQASHNNSKNQSIRVDLSRLDLFLNLVSELVVYRNQLEDVSNRAHLTEIKDSLEQVSRLTSELQELVLKIRMQQVNVVFSRFPRMVRDLANELNKEMDLIIEGEETELDKTVVSELSEPLVHILRNSADHGIELPEVREKLGKPRRGTINLVAYQEGNQVIITITDDGKGLNPDVIRESAARKGLSTDGLSDEEVQKLIFHPGFSTAKEITNISGRGVGMDAVQSKIHALGGTIELRSQVNVGTTFIIKLPLTLSIIDALMVRVGTENFAIPLDVVERVVMVREEQIEQTFTNEVYEFQGQMIPIIRMNQLLAINEDRPKKHYAIIVSIDQQYYGILADELIGQQEIVIKKIDAILQQIKKYQGATILGDGSIALILDVNTICNELRSQL</sequence>
<protein>
    <recommendedName>
        <fullName evidence="3">Chemotaxis protein CheA</fullName>
        <ecNumber evidence="2">2.7.13.3</ecNumber>
    </recommendedName>
</protein>
<dbReference type="PRINTS" id="PR00344">
    <property type="entry name" value="BCTRLSENSOR"/>
</dbReference>
<feature type="modified residue" description="Phosphohistidine" evidence="11">
    <location>
        <position position="47"/>
    </location>
</feature>
<dbReference type="Pfam" id="PF02518">
    <property type="entry name" value="HATPase_c"/>
    <property type="match status" value="1"/>
</dbReference>
<dbReference type="InterPro" id="IPR010808">
    <property type="entry name" value="CheA_P2-bd"/>
</dbReference>
<dbReference type="CDD" id="cd00088">
    <property type="entry name" value="HPT"/>
    <property type="match status" value="1"/>
</dbReference>
<keyword evidence="7" id="KW-0547">Nucleotide-binding</keyword>
<keyword evidence="6" id="KW-0808">Transferase</keyword>
<dbReference type="eggNOG" id="COG0643">
    <property type="taxonomic scope" value="Bacteria"/>
</dbReference>
<feature type="compositionally biased region" description="Polar residues" evidence="12">
    <location>
        <begin position="304"/>
        <end position="324"/>
    </location>
</feature>
<proteinExistence type="predicted"/>
<dbReference type="InterPro" id="IPR005467">
    <property type="entry name" value="His_kinase_dom"/>
</dbReference>
<dbReference type="EMBL" id="ASWJ01000006">
    <property type="protein sequence ID" value="EOW83969.1"/>
    <property type="molecule type" value="Genomic_DNA"/>
</dbReference>
<dbReference type="InterPro" id="IPR037052">
    <property type="entry name" value="CheA-like_P2_sf"/>
</dbReference>
<comment type="caution">
    <text evidence="16">The sequence shown here is derived from an EMBL/GenBank/DDBJ whole genome shotgun (WGS) entry which is preliminary data.</text>
</comment>
<dbReference type="Pfam" id="PF07194">
    <property type="entry name" value="P2"/>
    <property type="match status" value="1"/>
</dbReference>
<evidence type="ECO:0000256" key="8">
    <source>
        <dbReference type="ARBA" id="ARBA00022777"/>
    </source>
</evidence>
<reference evidence="16 17" key="1">
    <citation type="submission" date="2013-03" db="EMBL/GenBank/DDBJ databases">
        <title>The Genome Sequence of Enterococcus columbae ATCC_51263 (PacBio/Illumina hybrid assembly).</title>
        <authorList>
            <consortium name="The Broad Institute Genomics Platform"/>
            <consortium name="The Broad Institute Genome Sequencing Center for Infectious Disease"/>
            <person name="Earl A."/>
            <person name="Russ C."/>
            <person name="Gilmore M."/>
            <person name="Surin D."/>
            <person name="Walker B."/>
            <person name="Young S."/>
            <person name="Zeng Q."/>
            <person name="Gargeya S."/>
            <person name="Fitzgerald M."/>
            <person name="Haas B."/>
            <person name="Abouelleil A."/>
            <person name="Allen A.W."/>
            <person name="Alvarado L."/>
            <person name="Arachchi H.M."/>
            <person name="Berlin A.M."/>
            <person name="Chapman S.B."/>
            <person name="Gainer-Dewar J."/>
            <person name="Goldberg J."/>
            <person name="Griggs A."/>
            <person name="Gujja S."/>
            <person name="Hansen M."/>
            <person name="Howarth C."/>
            <person name="Imamovic A."/>
            <person name="Ireland A."/>
            <person name="Larimer J."/>
            <person name="McCowan C."/>
            <person name="Murphy C."/>
            <person name="Pearson M."/>
            <person name="Poon T.W."/>
            <person name="Priest M."/>
            <person name="Roberts A."/>
            <person name="Saif S."/>
            <person name="Shea T."/>
            <person name="Sisk P."/>
            <person name="Sykes S."/>
            <person name="Wortman J."/>
            <person name="Nusbaum C."/>
            <person name="Birren B."/>
        </authorList>
    </citation>
    <scope>NUCLEOTIDE SEQUENCE [LARGE SCALE GENOMIC DNA]</scope>
    <source>
        <strain evidence="16 17">ATCC 51263</strain>
    </source>
</reference>
<dbReference type="InterPro" id="IPR004358">
    <property type="entry name" value="Sig_transdc_His_kin-like_C"/>
</dbReference>
<evidence type="ECO:0000256" key="2">
    <source>
        <dbReference type="ARBA" id="ARBA00012438"/>
    </source>
</evidence>
<dbReference type="STRING" id="1121865.OMW_01773"/>
<feature type="domain" description="Histidine kinase" evidence="13">
    <location>
        <begin position="322"/>
        <end position="568"/>
    </location>
</feature>
<dbReference type="InterPro" id="IPR004105">
    <property type="entry name" value="CheA-like_dim"/>
</dbReference>
<accession>S1NSW6</accession>
<evidence type="ECO:0000256" key="6">
    <source>
        <dbReference type="ARBA" id="ARBA00022679"/>
    </source>
</evidence>
<dbReference type="Pfam" id="PF01584">
    <property type="entry name" value="CheW"/>
    <property type="match status" value="1"/>
</dbReference>
<evidence type="ECO:0000256" key="4">
    <source>
        <dbReference type="ARBA" id="ARBA00022500"/>
    </source>
</evidence>
<keyword evidence="17" id="KW-1185">Reference proteome</keyword>
<dbReference type="GO" id="GO:0005737">
    <property type="term" value="C:cytoplasm"/>
    <property type="evidence" value="ECO:0007669"/>
    <property type="project" value="InterPro"/>
</dbReference>
<dbReference type="Gene3D" id="1.20.120.160">
    <property type="entry name" value="HPT domain"/>
    <property type="match status" value="1"/>
</dbReference>
<name>S1NSW6_9ENTE</name>
<dbReference type="PANTHER" id="PTHR43395:SF1">
    <property type="entry name" value="CHEMOTAXIS PROTEIN CHEA"/>
    <property type="match status" value="1"/>
</dbReference>
<dbReference type="GO" id="GO:0006935">
    <property type="term" value="P:chemotaxis"/>
    <property type="evidence" value="ECO:0007669"/>
    <property type="project" value="UniProtKB-KW"/>
</dbReference>
<dbReference type="PROSITE" id="PS50894">
    <property type="entry name" value="HPT"/>
    <property type="match status" value="1"/>
</dbReference>
<dbReference type="SUPFAM" id="SSF47384">
    <property type="entry name" value="Homodimeric domain of signal transducing histidine kinase"/>
    <property type="match status" value="1"/>
</dbReference>
<dbReference type="SMART" id="SM01231">
    <property type="entry name" value="H-kinase_dim"/>
    <property type="match status" value="1"/>
</dbReference>
<dbReference type="InterPro" id="IPR008207">
    <property type="entry name" value="Sig_transdc_His_kin_Hpt_dom"/>
</dbReference>
<keyword evidence="4" id="KW-0145">Chemotaxis</keyword>
<evidence type="ECO:0000256" key="11">
    <source>
        <dbReference type="PROSITE-ProRule" id="PRU00110"/>
    </source>
</evidence>
<keyword evidence="8" id="KW-0418">Kinase</keyword>
<dbReference type="SUPFAM" id="SSF47226">
    <property type="entry name" value="Histidine-containing phosphotransfer domain, HPT domain"/>
    <property type="match status" value="1"/>
</dbReference>
<dbReference type="Gene3D" id="3.30.70.1110">
    <property type="entry name" value="Histidine kinase CheA-like, P2 response regulator-binding domain"/>
    <property type="match status" value="1"/>
</dbReference>
<dbReference type="SUPFAM" id="SSF55874">
    <property type="entry name" value="ATPase domain of HSP90 chaperone/DNA topoisomerase II/histidine kinase"/>
    <property type="match status" value="1"/>
</dbReference>
<dbReference type="InterPro" id="IPR036097">
    <property type="entry name" value="HisK_dim/P_sf"/>
</dbReference>
<evidence type="ECO:0000256" key="10">
    <source>
        <dbReference type="ARBA" id="ARBA00023012"/>
    </source>
</evidence>
<evidence type="ECO:0000256" key="12">
    <source>
        <dbReference type="SAM" id="MobiDB-lite"/>
    </source>
</evidence>
<dbReference type="SUPFAM" id="SSF55052">
    <property type="entry name" value="CheY-binding domain of CheA"/>
    <property type="match status" value="1"/>
</dbReference>
<keyword evidence="5 11" id="KW-0597">Phosphoprotein</keyword>
<dbReference type="SMART" id="SM00073">
    <property type="entry name" value="HPT"/>
    <property type="match status" value="1"/>
</dbReference>
<evidence type="ECO:0000256" key="5">
    <source>
        <dbReference type="ARBA" id="ARBA00022553"/>
    </source>
</evidence>
<dbReference type="InterPro" id="IPR036641">
    <property type="entry name" value="HPT_dom_sf"/>
</dbReference>
<dbReference type="RefSeq" id="WP_016183882.1">
    <property type="nucleotide sequence ID" value="NZ_JXKI01000003.1"/>
</dbReference>
<dbReference type="GO" id="GO:0005524">
    <property type="term" value="F:ATP binding"/>
    <property type="evidence" value="ECO:0007669"/>
    <property type="project" value="UniProtKB-KW"/>
</dbReference>
<dbReference type="GO" id="GO:0000155">
    <property type="term" value="F:phosphorelay sensor kinase activity"/>
    <property type="evidence" value="ECO:0007669"/>
    <property type="project" value="InterPro"/>
</dbReference>
<dbReference type="InterPro" id="IPR051315">
    <property type="entry name" value="Bact_Chemotaxis_CheA"/>
</dbReference>
<evidence type="ECO:0000313" key="16">
    <source>
        <dbReference type="EMBL" id="EOW83969.1"/>
    </source>
</evidence>
<evidence type="ECO:0000256" key="7">
    <source>
        <dbReference type="ARBA" id="ARBA00022741"/>
    </source>
</evidence>
<dbReference type="InterPro" id="IPR036890">
    <property type="entry name" value="HATPase_C_sf"/>
</dbReference>
<keyword evidence="9" id="KW-0067">ATP-binding</keyword>
<dbReference type="AlphaFoldDB" id="S1NSW6"/>
<dbReference type="SMART" id="SM00387">
    <property type="entry name" value="HATPase_c"/>
    <property type="match status" value="1"/>
</dbReference>
<dbReference type="PANTHER" id="PTHR43395">
    <property type="entry name" value="SENSOR HISTIDINE KINASE CHEA"/>
    <property type="match status" value="1"/>
</dbReference>
<dbReference type="InterPro" id="IPR036061">
    <property type="entry name" value="CheW-like_dom_sf"/>
</dbReference>
<comment type="catalytic activity">
    <reaction evidence="1">
        <text>ATP + protein L-histidine = ADP + protein N-phospho-L-histidine.</text>
        <dbReference type="EC" id="2.7.13.3"/>
    </reaction>
</comment>
<keyword evidence="10" id="KW-0902">Two-component regulatory system</keyword>
<dbReference type="EC" id="2.7.13.3" evidence="2"/>
<evidence type="ECO:0000256" key="1">
    <source>
        <dbReference type="ARBA" id="ARBA00000085"/>
    </source>
</evidence>
<dbReference type="PROSITE" id="PS50851">
    <property type="entry name" value="CHEW"/>
    <property type="match status" value="1"/>
</dbReference>
<gene>
    <name evidence="16" type="ORF">I568_01416</name>
</gene>
<dbReference type="Pfam" id="PF02895">
    <property type="entry name" value="H-kinase_dim"/>
    <property type="match status" value="1"/>
</dbReference>
<dbReference type="InterPro" id="IPR002545">
    <property type="entry name" value="CheW-lke_dom"/>
</dbReference>
<dbReference type="Pfam" id="PF01627">
    <property type="entry name" value="Hpt"/>
    <property type="match status" value="1"/>
</dbReference>
<evidence type="ECO:0000259" key="13">
    <source>
        <dbReference type="PROSITE" id="PS50109"/>
    </source>
</evidence>
<dbReference type="Proteomes" id="UP000014113">
    <property type="component" value="Unassembled WGS sequence"/>
</dbReference>
<feature type="domain" description="HPt" evidence="15">
    <location>
        <begin position="1"/>
        <end position="104"/>
    </location>
</feature>
<dbReference type="FunFam" id="3.30.565.10:FF:000016">
    <property type="entry name" value="Chemotaxis protein CheA, putative"/>
    <property type="match status" value="1"/>
</dbReference>
<feature type="domain" description="CheW-like" evidence="14">
    <location>
        <begin position="570"/>
        <end position="702"/>
    </location>
</feature>
<dbReference type="InterPro" id="IPR035891">
    <property type="entry name" value="CheY-binding_CheA"/>
</dbReference>
<dbReference type="Gene3D" id="2.30.30.40">
    <property type="entry name" value="SH3 Domains"/>
    <property type="match status" value="1"/>
</dbReference>
<dbReference type="OrthoDB" id="9803176at2"/>
<dbReference type="PATRIC" id="fig|1121865.3.peg.1716"/>
<evidence type="ECO:0000259" key="14">
    <source>
        <dbReference type="PROSITE" id="PS50851"/>
    </source>
</evidence>
<dbReference type="Gene3D" id="3.30.565.10">
    <property type="entry name" value="Histidine kinase-like ATPase, C-terminal domain"/>
    <property type="match status" value="1"/>
</dbReference>
<dbReference type="InterPro" id="IPR037006">
    <property type="entry name" value="CheA-like_homodim_sf"/>
</dbReference>
<dbReference type="PROSITE" id="PS50109">
    <property type="entry name" value="HIS_KIN"/>
    <property type="match status" value="1"/>
</dbReference>